<dbReference type="InterPro" id="IPR036188">
    <property type="entry name" value="FAD/NAD-bd_sf"/>
</dbReference>
<dbReference type="PRINTS" id="PR00419">
    <property type="entry name" value="ADXRDTASE"/>
</dbReference>
<organism evidence="7 8">
    <name type="scientific">Streptococcus moroccensis</name>
    <dbReference type="NCBI Taxonomy" id="1451356"/>
    <lineage>
        <taxon>Bacteria</taxon>
        <taxon>Bacillati</taxon>
        <taxon>Bacillota</taxon>
        <taxon>Bacilli</taxon>
        <taxon>Lactobacillales</taxon>
        <taxon>Streptococcaceae</taxon>
        <taxon>Streptococcus</taxon>
    </lineage>
</organism>
<evidence type="ECO:0000256" key="4">
    <source>
        <dbReference type="ARBA" id="ARBA00038322"/>
    </source>
</evidence>
<protein>
    <submittedName>
        <fullName evidence="7">Phytoene desaturase</fullName>
        <ecNumber evidence="7">1.3.99.26</ecNumber>
        <ecNumber evidence="7">1.3.99.28</ecNumber>
        <ecNumber evidence="7">1.3.99.29</ecNumber>
        <ecNumber evidence="7">1.3.99.31</ecNumber>
    </submittedName>
</protein>
<keyword evidence="3 5" id="KW-0560">Oxidoreductase</keyword>
<dbReference type="NCBIfam" id="TIGR02734">
    <property type="entry name" value="crtI_fam"/>
    <property type="match status" value="1"/>
</dbReference>
<dbReference type="Pfam" id="PF01593">
    <property type="entry name" value="Amino_oxidase"/>
    <property type="match status" value="1"/>
</dbReference>
<reference evidence="7 8" key="1">
    <citation type="submission" date="2023-07" db="EMBL/GenBank/DDBJ databases">
        <title>Genomic Encyclopedia of Type Strains, Phase IV (KMG-IV): sequencing the most valuable type-strain genomes for metagenomic binning, comparative biology and taxonomic classification.</title>
        <authorList>
            <person name="Goeker M."/>
        </authorList>
    </citation>
    <scope>NUCLEOTIDE SEQUENCE [LARGE SCALE GENOMIC DNA]</scope>
    <source>
        <strain evidence="7 8">DSM 105143</strain>
    </source>
</reference>
<keyword evidence="8" id="KW-1185">Reference proteome</keyword>
<name>A0ABT9YQT1_9STRE</name>
<comment type="pathway">
    <text evidence="1 5">Carotenoid biosynthesis.</text>
</comment>
<dbReference type="RefSeq" id="WP_307121174.1">
    <property type="nucleotide sequence ID" value="NZ_JAUSTM010000003.1"/>
</dbReference>
<gene>
    <name evidence="7" type="ORF">J2S23_000483</name>
</gene>
<evidence type="ECO:0000256" key="2">
    <source>
        <dbReference type="ARBA" id="ARBA00022746"/>
    </source>
</evidence>
<evidence type="ECO:0000256" key="1">
    <source>
        <dbReference type="ARBA" id="ARBA00004829"/>
    </source>
</evidence>
<dbReference type="InterPro" id="IPR014105">
    <property type="entry name" value="Carotenoid/retinoid_OxRdtase"/>
</dbReference>
<dbReference type="EC" id="1.3.99.31" evidence="7"/>
<evidence type="ECO:0000256" key="5">
    <source>
        <dbReference type="RuleBase" id="RU362075"/>
    </source>
</evidence>
<dbReference type="EC" id="1.3.99.29" evidence="7"/>
<accession>A0ABT9YQT1</accession>
<keyword evidence="2 5" id="KW-0125">Carotenoid biosynthesis</keyword>
<evidence type="ECO:0000256" key="3">
    <source>
        <dbReference type="ARBA" id="ARBA00023002"/>
    </source>
</evidence>
<sequence length="495" mass="56123">MKQIAVIGAGVAGLASAIRLQHLGHQVHIYEKNHKPGGKMHQIKEQGFTFDVGPTIVMMKDLYEEVFAFCGRDLKDYMDYGPVDPMLTLHFSKDEAMPLSTDLTKLIHQLEGISDEDAQGYLAFLADIYKRYLIAKDHFLTRSFRSAWDFYNPRTIYQALRLRTFNDAYSSIAKFVKDDRLRKSLAFQTLYIGISPYQGPSLYSIIPMIELFYGVQYFKGGMHAYAKAMEKLFLELGGQIHYGASVDEILVEGKQTTGIRLGDTVVPSDAVICNADFPHAMVNLLPDEKTRGKYTDNKIAKMEYSCSCFLLYLGVDKAYDLGSLHNIFFAQDFQKNVNDLFDEGKLPTDPSYYVYSPSQIDETMAPEGHQAIYVLVPVPELSLYKDWSDQAVAAYRDLILSKMKAETVFEDIDEHIVFEQIYTPKDFEERFNAYNGATFGLKPTLLQSNYFRPQPKFKAVDNLYFCGSSTHPGAGVPIVLMSAQLAVEEFLHDNN</sequence>
<dbReference type="Gene3D" id="3.50.50.60">
    <property type="entry name" value="FAD/NAD(P)-binding domain"/>
    <property type="match status" value="2"/>
</dbReference>
<dbReference type="PANTHER" id="PTHR43734:SF1">
    <property type="entry name" value="PHYTOENE DESATURASE"/>
    <property type="match status" value="1"/>
</dbReference>
<feature type="domain" description="Amine oxidase" evidence="6">
    <location>
        <begin position="11"/>
        <end position="489"/>
    </location>
</feature>
<comment type="caution">
    <text evidence="7">The sequence shown here is derived from an EMBL/GenBank/DDBJ whole genome shotgun (WGS) entry which is preliminary data.</text>
</comment>
<evidence type="ECO:0000313" key="7">
    <source>
        <dbReference type="EMBL" id="MDQ0221947.1"/>
    </source>
</evidence>
<dbReference type="Proteomes" id="UP001223079">
    <property type="component" value="Unassembled WGS sequence"/>
</dbReference>
<dbReference type="EC" id="1.3.99.28" evidence="7"/>
<evidence type="ECO:0000313" key="8">
    <source>
        <dbReference type="Proteomes" id="UP001223079"/>
    </source>
</evidence>
<dbReference type="EMBL" id="JAUSTM010000003">
    <property type="protein sequence ID" value="MDQ0221947.1"/>
    <property type="molecule type" value="Genomic_DNA"/>
</dbReference>
<dbReference type="SUPFAM" id="SSF51905">
    <property type="entry name" value="FAD/NAD(P)-binding domain"/>
    <property type="match status" value="1"/>
</dbReference>
<dbReference type="InterPro" id="IPR002937">
    <property type="entry name" value="Amino_oxidase"/>
</dbReference>
<dbReference type="PANTHER" id="PTHR43734">
    <property type="entry name" value="PHYTOENE DESATURASE"/>
    <property type="match status" value="1"/>
</dbReference>
<dbReference type="EC" id="1.3.99.26" evidence="7"/>
<dbReference type="GO" id="GO:0016491">
    <property type="term" value="F:oxidoreductase activity"/>
    <property type="evidence" value="ECO:0007669"/>
    <property type="project" value="UniProtKB-KW"/>
</dbReference>
<evidence type="ECO:0000259" key="6">
    <source>
        <dbReference type="Pfam" id="PF01593"/>
    </source>
</evidence>
<proteinExistence type="inferred from homology"/>
<comment type="similarity">
    <text evidence="4">Belongs to the carotenoid/retinoid oxidoreductase family. CrtN subfamily.</text>
</comment>